<evidence type="ECO:0000313" key="2">
    <source>
        <dbReference type="Proteomes" id="UP001250858"/>
    </source>
</evidence>
<proteinExistence type="predicted"/>
<reference evidence="1 2" key="1">
    <citation type="submission" date="2023-09" db="EMBL/GenBank/DDBJ databases">
        <title>Complete genome of Streptomyces roseicoloratus T14.</title>
        <authorList>
            <person name="Bashizi T."/>
            <person name="Kim M.-J."/>
            <person name="Lee G."/>
            <person name="Tagele S.B."/>
            <person name="Shin J.-H."/>
        </authorList>
    </citation>
    <scope>NUCLEOTIDE SEQUENCE [LARGE SCALE GENOMIC DNA]</scope>
    <source>
        <strain evidence="1 2">T14</strain>
    </source>
</reference>
<gene>
    <name evidence="1" type="ORF">RGF97_07665</name>
</gene>
<evidence type="ECO:0000313" key="1">
    <source>
        <dbReference type="EMBL" id="WMX44754.1"/>
    </source>
</evidence>
<evidence type="ECO:0008006" key="3">
    <source>
        <dbReference type="Google" id="ProtNLM"/>
    </source>
</evidence>
<keyword evidence="2" id="KW-1185">Reference proteome</keyword>
<dbReference type="Proteomes" id="UP001250858">
    <property type="component" value="Chromosome"/>
</dbReference>
<dbReference type="RefSeq" id="WP_309548187.1">
    <property type="nucleotide sequence ID" value="NZ_CP133762.1"/>
</dbReference>
<accession>A0ABY9RRE2</accession>
<protein>
    <recommendedName>
        <fullName evidence="3">DUF3558 domain-containing protein</fullName>
    </recommendedName>
</protein>
<dbReference type="EMBL" id="CP133762">
    <property type="protein sequence ID" value="WMX44754.1"/>
    <property type="molecule type" value="Genomic_DNA"/>
</dbReference>
<sequence>MAGLLGVAAAALAETSGCAPGDATAVGEPSNPSNISATHFGKVCALPGFALHKISGPRGQSVHEQTSGSTDSVWLCDLSFTDNGKNGPFTRLAIVRDPSFAASLKGTRVAQAQCDGVATYFLLDNNTYPWEPQERAASGLPSERDVEVAFVDAARASLGCR</sequence>
<organism evidence="1 2">
    <name type="scientific">Streptomyces roseicoloratus</name>
    <dbReference type="NCBI Taxonomy" id="2508722"/>
    <lineage>
        <taxon>Bacteria</taxon>
        <taxon>Bacillati</taxon>
        <taxon>Actinomycetota</taxon>
        <taxon>Actinomycetes</taxon>
        <taxon>Kitasatosporales</taxon>
        <taxon>Streptomycetaceae</taxon>
        <taxon>Streptomyces</taxon>
    </lineage>
</organism>
<name>A0ABY9RRE2_9ACTN</name>